<dbReference type="AlphaFoldDB" id="A0ABD5PUL1"/>
<dbReference type="EMBL" id="JBHSFA010000009">
    <property type="protein sequence ID" value="MFC4543631.1"/>
    <property type="molecule type" value="Genomic_DNA"/>
</dbReference>
<feature type="domain" description="DUF7351" evidence="3">
    <location>
        <begin position="110"/>
        <end position="284"/>
    </location>
</feature>
<evidence type="ECO:0000259" key="3">
    <source>
        <dbReference type="Pfam" id="PF24042"/>
    </source>
</evidence>
<evidence type="ECO:0000313" key="4">
    <source>
        <dbReference type="EMBL" id="MFC4543631.1"/>
    </source>
</evidence>
<reference evidence="4 5" key="1">
    <citation type="journal article" date="2019" name="Int. J. Syst. Evol. Microbiol.">
        <title>The Global Catalogue of Microorganisms (GCM) 10K type strain sequencing project: providing services to taxonomists for standard genome sequencing and annotation.</title>
        <authorList>
            <consortium name="The Broad Institute Genomics Platform"/>
            <consortium name="The Broad Institute Genome Sequencing Center for Infectious Disease"/>
            <person name="Wu L."/>
            <person name="Ma J."/>
        </authorList>
    </citation>
    <scope>NUCLEOTIDE SEQUENCE [LARGE SCALE GENOMIC DNA]</scope>
    <source>
        <strain evidence="4 5">WLHS5</strain>
    </source>
</reference>
<evidence type="ECO:0000256" key="1">
    <source>
        <dbReference type="SAM" id="MobiDB-lite"/>
    </source>
</evidence>
<accession>A0ABD5PUL1</accession>
<dbReference type="Pfam" id="PF24042">
    <property type="entry name" value="DUF7351"/>
    <property type="match status" value="1"/>
</dbReference>
<keyword evidence="5" id="KW-1185">Reference proteome</keyword>
<gene>
    <name evidence="4" type="ORF">ACFO5R_17025</name>
</gene>
<dbReference type="InterPro" id="IPR036388">
    <property type="entry name" value="WH-like_DNA-bd_sf"/>
</dbReference>
<dbReference type="Proteomes" id="UP001595898">
    <property type="component" value="Unassembled WGS sequence"/>
</dbReference>
<dbReference type="Pfam" id="PF24038">
    <property type="entry name" value="DUF7347"/>
    <property type="match status" value="1"/>
</dbReference>
<dbReference type="InterPro" id="IPR055775">
    <property type="entry name" value="DUF7351"/>
</dbReference>
<feature type="region of interest" description="Disordered" evidence="1">
    <location>
        <begin position="1"/>
        <end position="22"/>
    </location>
</feature>
<name>A0ABD5PUL1_9EURY</name>
<feature type="domain" description="DUF7347" evidence="2">
    <location>
        <begin position="20"/>
        <end position="88"/>
    </location>
</feature>
<proteinExistence type="predicted"/>
<sequence length="298" mass="32455">MTPNDSDDPNHETESRAAEQESFGRLAHEVRLEILAALAAGAPLQYADLFDRSSATDRGRFNYHLRNLRDGYVQDTDEGYDLTHQGRWATNVLAARVLGPADDLPVAEIDSRCGNCGRSAVEMGYRDGECVVRCRSCERTLSRFDFPPGAAHARSRESLAEAYAARTRHYVTLADDGVCPFCAGRMRSAIRPGAATHPESLPVVFDCSGCSAALRAPIGLVLTNRPAVSTRLREHGIEPTDRPFWEYEWGTFSAPTLAGTDPLVAALELPSGDDSWTVFVGADVVIRERSGDVADGAR</sequence>
<comment type="caution">
    <text evidence="4">The sequence shown here is derived from an EMBL/GenBank/DDBJ whole genome shotgun (WGS) entry which is preliminary data.</text>
</comment>
<protein>
    <submittedName>
        <fullName evidence="4">Transcriptional regulator</fullName>
    </submittedName>
</protein>
<evidence type="ECO:0000313" key="5">
    <source>
        <dbReference type="Proteomes" id="UP001595898"/>
    </source>
</evidence>
<dbReference type="RefSeq" id="WP_250138595.1">
    <property type="nucleotide sequence ID" value="NZ_JALIQP010000001.1"/>
</dbReference>
<dbReference type="Gene3D" id="1.10.10.10">
    <property type="entry name" value="Winged helix-like DNA-binding domain superfamily/Winged helix DNA-binding domain"/>
    <property type="match status" value="1"/>
</dbReference>
<organism evidence="4 5">
    <name type="scientific">Halosolutus amylolyticus</name>
    <dbReference type="NCBI Taxonomy" id="2932267"/>
    <lineage>
        <taxon>Archaea</taxon>
        <taxon>Methanobacteriati</taxon>
        <taxon>Methanobacteriota</taxon>
        <taxon>Stenosarchaea group</taxon>
        <taxon>Halobacteria</taxon>
        <taxon>Halobacteriales</taxon>
        <taxon>Natrialbaceae</taxon>
        <taxon>Halosolutus</taxon>
    </lineage>
</organism>
<dbReference type="InterPro" id="IPR055771">
    <property type="entry name" value="DUF7347"/>
</dbReference>
<feature type="compositionally biased region" description="Basic and acidic residues" evidence="1">
    <location>
        <begin position="8"/>
        <end position="19"/>
    </location>
</feature>
<evidence type="ECO:0000259" key="2">
    <source>
        <dbReference type="Pfam" id="PF24038"/>
    </source>
</evidence>